<evidence type="ECO:0000256" key="1">
    <source>
        <dbReference type="SAM" id="MobiDB-lite"/>
    </source>
</evidence>
<sequence>MGGAAPYPPPPPPYPPPPPIEYPPRIGTTLEEHSGLFSANVSYVTVPPPPPPPAYPPKIQGYRVPPPIMG</sequence>
<organism evidence="2 3">
    <name type="scientific">Pristionchus pacificus</name>
    <name type="common">Parasitic nematode worm</name>
    <dbReference type="NCBI Taxonomy" id="54126"/>
    <lineage>
        <taxon>Eukaryota</taxon>
        <taxon>Metazoa</taxon>
        <taxon>Ecdysozoa</taxon>
        <taxon>Nematoda</taxon>
        <taxon>Chromadorea</taxon>
        <taxon>Rhabditida</taxon>
        <taxon>Rhabditina</taxon>
        <taxon>Diplogasteromorpha</taxon>
        <taxon>Diplogasteroidea</taxon>
        <taxon>Neodiplogasteridae</taxon>
        <taxon>Pristionchus</taxon>
    </lineage>
</organism>
<dbReference type="AlphaFoldDB" id="A0A2A6C9L2"/>
<accession>A0A2A6C9L2</accession>
<dbReference type="EnsemblMetazoa" id="PPA46454.1">
    <property type="protein sequence ID" value="PPA46454.1"/>
    <property type="gene ID" value="WBGene00284823"/>
</dbReference>
<dbReference type="Proteomes" id="UP000005239">
    <property type="component" value="Unassembled WGS sequence"/>
</dbReference>
<feature type="region of interest" description="Disordered" evidence="1">
    <location>
        <begin position="1"/>
        <end position="28"/>
    </location>
</feature>
<accession>A0A8R1V2P0</accession>
<reference evidence="2" key="2">
    <citation type="submission" date="2022-06" db="UniProtKB">
        <authorList>
            <consortium name="EnsemblMetazoa"/>
        </authorList>
    </citation>
    <scope>IDENTIFICATION</scope>
    <source>
        <strain evidence="2">PS312</strain>
    </source>
</reference>
<name>A0A2A6C9L2_PRIPA</name>
<protein>
    <submittedName>
        <fullName evidence="2">Uncharacterized protein</fullName>
    </submittedName>
</protein>
<proteinExistence type="predicted"/>
<gene>
    <name evidence="2" type="primary">WBGene00284823</name>
</gene>
<keyword evidence="3" id="KW-1185">Reference proteome</keyword>
<evidence type="ECO:0000313" key="2">
    <source>
        <dbReference type="EnsemblMetazoa" id="PPA46454.1"/>
    </source>
</evidence>
<feature type="compositionally biased region" description="Pro residues" evidence="1">
    <location>
        <begin position="1"/>
        <end position="22"/>
    </location>
</feature>
<reference evidence="3" key="1">
    <citation type="journal article" date="2008" name="Nat. Genet.">
        <title>The Pristionchus pacificus genome provides a unique perspective on nematode lifestyle and parasitism.</title>
        <authorList>
            <person name="Dieterich C."/>
            <person name="Clifton S.W."/>
            <person name="Schuster L.N."/>
            <person name="Chinwalla A."/>
            <person name="Delehaunty K."/>
            <person name="Dinkelacker I."/>
            <person name="Fulton L."/>
            <person name="Fulton R."/>
            <person name="Godfrey J."/>
            <person name="Minx P."/>
            <person name="Mitreva M."/>
            <person name="Roeseler W."/>
            <person name="Tian H."/>
            <person name="Witte H."/>
            <person name="Yang S.P."/>
            <person name="Wilson R.K."/>
            <person name="Sommer R.J."/>
        </authorList>
    </citation>
    <scope>NUCLEOTIDE SEQUENCE [LARGE SCALE GENOMIC DNA]</scope>
    <source>
        <strain evidence="3">PS312</strain>
    </source>
</reference>
<evidence type="ECO:0000313" key="3">
    <source>
        <dbReference type="Proteomes" id="UP000005239"/>
    </source>
</evidence>